<name>A0A415BM70_PHOVU</name>
<dbReference type="EMBL" id="QRLF01000032">
    <property type="protein sequence ID" value="RHI87373.1"/>
    <property type="molecule type" value="Genomic_DNA"/>
</dbReference>
<dbReference type="PANTHER" id="PTHR43641">
    <property type="entry name" value="FORMATE ACETYLTRANSFERASE 3-RELATED"/>
    <property type="match status" value="1"/>
</dbReference>
<keyword evidence="6" id="KW-0670">Pyruvate</keyword>
<evidence type="ECO:0000313" key="6">
    <source>
        <dbReference type="EMBL" id="RHI87373.1"/>
    </source>
</evidence>
<gene>
    <name evidence="6" type="ORF">DW150_17160</name>
</gene>
<feature type="domain" description="PFL" evidence="5">
    <location>
        <begin position="1"/>
        <end position="555"/>
    </location>
</feature>
<dbReference type="AlphaFoldDB" id="A0A415BM70"/>
<organism evidence="6 7">
    <name type="scientific">Phocaeicola vulgatus</name>
    <name type="common">Bacteroides vulgatus</name>
    <dbReference type="NCBI Taxonomy" id="821"/>
    <lineage>
        <taxon>Bacteria</taxon>
        <taxon>Pseudomonadati</taxon>
        <taxon>Bacteroidota</taxon>
        <taxon>Bacteroidia</taxon>
        <taxon>Bacteroidales</taxon>
        <taxon>Bacteroidaceae</taxon>
        <taxon>Phocaeicola</taxon>
    </lineage>
</organism>
<evidence type="ECO:0000256" key="3">
    <source>
        <dbReference type="PROSITE-ProRule" id="PRU00493"/>
    </source>
</evidence>
<evidence type="ECO:0000256" key="2">
    <source>
        <dbReference type="ARBA" id="ARBA00023239"/>
    </source>
</evidence>
<evidence type="ECO:0000259" key="4">
    <source>
        <dbReference type="PROSITE" id="PS51149"/>
    </source>
</evidence>
<dbReference type="SUPFAM" id="SSF51998">
    <property type="entry name" value="PFL-like glycyl radical enzymes"/>
    <property type="match status" value="1"/>
</dbReference>
<dbReference type="PANTHER" id="PTHR43641:SF2">
    <property type="entry name" value="DEHYDRATASE YBIW-RELATED"/>
    <property type="match status" value="1"/>
</dbReference>
<dbReference type="Pfam" id="PF01228">
    <property type="entry name" value="Gly_radical"/>
    <property type="match status" value="1"/>
</dbReference>
<keyword evidence="1 3" id="KW-0556">Organic radical</keyword>
<dbReference type="Pfam" id="PF02901">
    <property type="entry name" value="PFL-like"/>
    <property type="match status" value="1"/>
</dbReference>
<dbReference type="Proteomes" id="UP000285777">
    <property type="component" value="Unassembled WGS sequence"/>
</dbReference>
<dbReference type="Gene3D" id="3.20.70.20">
    <property type="match status" value="1"/>
</dbReference>
<dbReference type="PROSITE" id="PS51554">
    <property type="entry name" value="PFL"/>
    <property type="match status" value="1"/>
</dbReference>
<protein>
    <submittedName>
        <fullName evidence="6">Pyruvate formate lyase</fullName>
    </submittedName>
</protein>
<accession>A0A415BM70</accession>
<comment type="caution">
    <text evidence="6">The sequence shown here is derived from an EMBL/GenBank/DDBJ whole genome shotgun (WGS) entry which is preliminary data.</text>
</comment>
<evidence type="ECO:0000256" key="1">
    <source>
        <dbReference type="ARBA" id="ARBA00022818"/>
    </source>
</evidence>
<dbReference type="GO" id="GO:0005829">
    <property type="term" value="C:cytosol"/>
    <property type="evidence" value="ECO:0007669"/>
    <property type="project" value="TreeGrafter"/>
</dbReference>
<feature type="modified residue" description="Glycine radical" evidence="3">
    <location>
        <position position="654"/>
    </location>
</feature>
<evidence type="ECO:0000259" key="5">
    <source>
        <dbReference type="PROSITE" id="PS51554"/>
    </source>
</evidence>
<dbReference type="GO" id="GO:0016829">
    <property type="term" value="F:lyase activity"/>
    <property type="evidence" value="ECO:0007669"/>
    <property type="project" value="UniProtKB-KW"/>
</dbReference>
<dbReference type="RefSeq" id="WP_117596627.1">
    <property type="nucleotide sequence ID" value="NZ_QRLF01000032.1"/>
</dbReference>
<feature type="domain" description="Glycine radical" evidence="4">
    <location>
        <begin position="546"/>
        <end position="679"/>
    </location>
</feature>
<dbReference type="InterPro" id="IPR001150">
    <property type="entry name" value="Gly_radical"/>
</dbReference>
<dbReference type="InterPro" id="IPR004184">
    <property type="entry name" value="PFL_dom"/>
</dbReference>
<proteinExistence type="predicted"/>
<sequence>MNNKIKWLLKKNISFIKPIAKKLVSKNQKKYIYTWRIMLGKVSFKELFLNLEFFRDEYPGTFLSAKLYRKMFLKSDVTFAYNYIYPFDPLKIRFLPEGITALVSITPDYSCVLKSDLRRIKQEITFHNEEDKFVDTVYGIIDAVEAKANKIKKRQSCNEREHFLSAFFPEILYRDCISLDEAIQKILFYNALFWQARHWHNGLGRLDLILNQYYIRDVELGIETYESAKRRLKDFCLLLGYHTKFKSPGLIGDTGQYILLGGIDKEGNNVENDITYMFLEIFTEIKVPDPKLIFRVNDKTSTEIWNLCIKCLSNGCGSPLFMNETLIMNNMVEFGYEREDVWNLGTSACWEPLVIGKSSCQNNPFKSIVLCDSLYRVLKKGRDFYSFQSLLLAVKNDLAIEVPLVIEDLNYDYSPLMSLFDSDCLNKGKDFSHKGTKYMYQGVQLLGLPNLVNSLLNIKKYVFDRHLITLDDCLNAIANNYEGYEDLRLLFLGTSDEKFGSTSAEVLDVCNQLIECVSHAIEPLRANGNAVKFGLSSPAYLFQSVGSPATLDGRKSGEPYAVHISPISSSIDINEILRFAGRLNYPYNCLNGNVVDFIIPLSYQKQPEKLVSIIRDAFSHGLFQLQLNMLDRQVLVDAKSHPEKYPDLVVRVWGFSAYFNDLPEEYKDNLIARAGIYETA</sequence>
<keyword evidence="2 6" id="KW-0456">Lyase</keyword>
<reference evidence="6 7" key="1">
    <citation type="submission" date="2018-08" db="EMBL/GenBank/DDBJ databases">
        <title>A genome reference for cultivated species of the human gut microbiota.</title>
        <authorList>
            <person name="Zou Y."/>
            <person name="Xue W."/>
            <person name="Luo G."/>
        </authorList>
    </citation>
    <scope>NUCLEOTIDE SEQUENCE [LARGE SCALE GENOMIC DNA]</scope>
    <source>
        <strain evidence="6 7">AM13-21</strain>
    </source>
</reference>
<dbReference type="InterPro" id="IPR051215">
    <property type="entry name" value="GRE"/>
</dbReference>
<dbReference type="PROSITE" id="PS51149">
    <property type="entry name" value="GLY_RADICAL_2"/>
    <property type="match status" value="1"/>
</dbReference>
<evidence type="ECO:0000313" key="7">
    <source>
        <dbReference type="Proteomes" id="UP000285777"/>
    </source>
</evidence>